<reference evidence="4" key="1">
    <citation type="submission" date="2021-02" db="EMBL/GenBank/DDBJ databases">
        <authorList>
            <person name="Dougan E. K."/>
            <person name="Rhodes N."/>
            <person name="Thang M."/>
            <person name="Chan C."/>
        </authorList>
    </citation>
    <scope>NUCLEOTIDE SEQUENCE</scope>
</reference>
<dbReference type="AlphaFoldDB" id="A0A812RHC6"/>
<evidence type="ECO:0000313" key="5">
    <source>
        <dbReference type="Proteomes" id="UP000604046"/>
    </source>
</evidence>
<comment type="caution">
    <text evidence="4">The sequence shown here is derived from an EMBL/GenBank/DDBJ whole genome shotgun (WGS) entry which is preliminary data.</text>
</comment>
<evidence type="ECO:0000313" key="4">
    <source>
        <dbReference type="EMBL" id="CAE7438373.1"/>
    </source>
</evidence>
<keyword evidence="3" id="KW-0812">Transmembrane</keyword>
<accession>A0A812RHC6</accession>
<keyword evidence="5" id="KW-1185">Reference proteome</keyword>
<dbReference type="Gene3D" id="3.40.50.2000">
    <property type="entry name" value="Glycogen Phosphorylase B"/>
    <property type="match status" value="2"/>
</dbReference>
<keyword evidence="3" id="KW-1133">Transmembrane helix</keyword>
<keyword evidence="3" id="KW-0472">Membrane</keyword>
<dbReference type="SUPFAM" id="SSF53756">
    <property type="entry name" value="UDP-Glycosyltransferase/glycogen phosphorylase"/>
    <property type="match status" value="1"/>
</dbReference>
<evidence type="ECO:0000256" key="1">
    <source>
        <dbReference type="ARBA" id="ARBA00022676"/>
    </source>
</evidence>
<evidence type="ECO:0000256" key="3">
    <source>
        <dbReference type="SAM" id="Phobius"/>
    </source>
</evidence>
<dbReference type="CDD" id="cd03784">
    <property type="entry name" value="GT1_Gtf-like"/>
    <property type="match status" value="1"/>
</dbReference>
<dbReference type="PANTHER" id="PTHR48043:SF145">
    <property type="entry name" value="FI06409P-RELATED"/>
    <property type="match status" value="1"/>
</dbReference>
<dbReference type="Pfam" id="PF00201">
    <property type="entry name" value="UDPGT"/>
    <property type="match status" value="1"/>
</dbReference>
<evidence type="ECO:0000256" key="2">
    <source>
        <dbReference type="ARBA" id="ARBA00022679"/>
    </source>
</evidence>
<protein>
    <submittedName>
        <fullName evidence="4">UGT2B14 protein</fullName>
    </submittedName>
</protein>
<dbReference type="OrthoDB" id="5835829at2759"/>
<keyword evidence="1" id="KW-0328">Glycosyltransferase</keyword>
<dbReference type="PANTHER" id="PTHR48043">
    <property type="entry name" value="EG:EG0003.4 PROTEIN-RELATED"/>
    <property type="match status" value="1"/>
</dbReference>
<keyword evidence="2" id="KW-0808">Transferase</keyword>
<name>A0A812RHC6_9DINO</name>
<dbReference type="EMBL" id="CAJNDS010002335">
    <property type="protein sequence ID" value="CAE7438373.1"/>
    <property type="molecule type" value="Genomic_DNA"/>
</dbReference>
<dbReference type="InterPro" id="IPR050271">
    <property type="entry name" value="UDP-glycosyltransferase"/>
</dbReference>
<dbReference type="Proteomes" id="UP000604046">
    <property type="component" value="Unassembled WGS sequence"/>
</dbReference>
<sequence length="448" mass="49035">MQMNMQFPVGSLWRIQQPQVSEFEKKVTQTGATIVGLDMGGNTADDVDKTAKAKKKIIFLLLQELMSPPLERELTKDKPDAVLTDFATLAGCSVADKLDLPLLINLPGPISLLQAFVGMVDTSTAVNFLGLHIARQRLSTMRFIGWMNFNQMGQWGARVRAFIAKGAVVLVQTVWGLDQPTSLPPNVVVTGPVLPPAHDLRKKLAADHPELHNFLRQSEPAGVVYVTTGSLAKLHDWQVRVIYNGLKKARCRVVWSLKGELQQFLPVADDPDFYISKWTPQAELLQDDAVKAVITHCGWGGTLECMTAGKPIVAIPFFGDQPENAHLLVKAGVGELIGKIPRGDEQKPNPYKEGWMTEETVCLAVSKLLNNPSYKKATEKLMRASRASGGAEAAVQHIEWAARFGTKHLASEYLRHGTGSNPYNGVMVGILGLVACAGLLVYSQALRK</sequence>
<feature type="transmembrane region" description="Helical" evidence="3">
    <location>
        <begin position="423"/>
        <end position="442"/>
    </location>
</feature>
<proteinExistence type="predicted"/>
<dbReference type="GO" id="GO:0008194">
    <property type="term" value="F:UDP-glycosyltransferase activity"/>
    <property type="evidence" value="ECO:0007669"/>
    <property type="project" value="InterPro"/>
</dbReference>
<organism evidence="4 5">
    <name type="scientific">Symbiodinium natans</name>
    <dbReference type="NCBI Taxonomy" id="878477"/>
    <lineage>
        <taxon>Eukaryota</taxon>
        <taxon>Sar</taxon>
        <taxon>Alveolata</taxon>
        <taxon>Dinophyceae</taxon>
        <taxon>Suessiales</taxon>
        <taxon>Symbiodiniaceae</taxon>
        <taxon>Symbiodinium</taxon>
    </lineage>
</organism>
<dbReference type="InterPro" id="IPR002213">
    <property type="entry name" value="UDP_glucos_trans"/>
</dbReference>
<gene>
    <name evidence="4" type="primary">UGT2B14</name>
    <name evidence="4" type="ORF">SNAT2548_LOCUS23830</name>
</gene>